<dbReference type="GO" id="GO:0016020">
    <property type="term" value="C:membrane"/>
    <property type="evidence" value="ECO:0007669"/>
    <property type="project" value="InterPro"/>
</dbReference>
<dbReference type="AlphaFoldDB" id="A0A385SQ00"/>
<feature type="coiled-coil region" evidence="1">
    <location>
        <begin position="489"/>
        <end position="523"/>
    </location>
</feature>
<keyword evidence="5" id="KW-1185">Reference proteome</keyword>
<dbReference type="PANTHER" id="PTHR14383:SF5">
    <property type="entry name" value="RUN DOMAIN-CONTAINING PROTEIN"/>
    <property type="match status" value="1"/>
</dbReference>
<keyword evidence="2" id="KW-0812">Transmembrane</keyword>
<dbReference type="InterPro" id="IPR013656">
    <property type="entry name" value="PAS_4"/>
</dbReference>
<keyword evidence="2" id="KW-1133">Transmembrane helix</keyword>
<dbReference type="Gene3D" id="3.30.450.40">
    <property type="match status" value="1"/>
</dbReference>
<feature type="transmembrane region" description="Helical" evidence="2">
    <location>
        <begin position="192"/>
        <end position="214"/>
    </location>
</feature>
<proteinExistence type="predicted"/>
<dbReference type="RefSeq" id="WP_119755296.1">
    <property type="nucleotide sequence ID" value="NZ_CP032382.1"/>
</dbReference>
<dbReference type="SUPFAM" id="SSF55785">
    <property type="entry name" value="PYP-like sensor domain (PAS domain)"/>
    <property type="match status" value="1"/>
</dbReference>
<dbReference type="Gene3D" id="3.30.450.20">
    <property type="entry name" value="PAS domain"/>
    <property type="match status" value="1"/>
</dbReference>
<dbReference type="SUPFAM" id="SSF55781">
    <property type="entry name" value="GAF domain-like"/>
    <property type="match status" value="1"/>
</dbReference>
<dbReference type="GO" id="GO:0007165">
    <property type="term" value="P:signal transduction"/>
    <property type="evidence" value="ECO:0007669"/>
    <property type="project" value="InterPro"/>
</dbReference>
<dbReference type="Pfam" id="PF08448">
    <property type="entry name" value="PAS_4"/>
    <property type="match status" value="1"/>
</dbReference>
<reference evidence="5" key="1">
    <citation type="submission" date="2018-09" db="EMBL/GenBank/DDBJ databases">
        <title>Chryseolinea sp. KIS68-18 isolated from soil.</title>
        <authorList>
            <person name="Weon H.-Y."/>
            <person name="Kwon S.-W."/>
            <person name="Lee S.A."/>
        </authorList>
    </citation>
    <scope>NUCLEOTIDE SEQUENCE [LARGE SCALE GENOMIC DNA]</scope>
    <source>
        <strain evidence="5">KIS68-18</strain>
    </source>
</reference>
<name>A0A385SQ00_9BACT</name>
<keyword evidence="1" id="KW-0175">Coiled coil</keyword>
<evidence type="ECO:0000256" key="2">
    <source>
        <dbReference type="SAM" id="Phobius"/>
    </source>
</evidence>
<organism evidence="4 5">
    <name type="scientific">Chryseolinea soli</name>
    <dbReference type="NCBI Taxonomy" id="2321403"/>
    <lineage>
        <taxon>Bacteria</taxon>
        <taxon>Pseudomonadati</taxon>
        <taxon>Bacteroidota</taxon>
        <taxon>Cytophagia</taxon>
        <taxon>Cytophagales</taxon>
        <taxon>Fulvivirgaceae</taxon>
        <taxon>Chryseolinea</taxon>
    </lineage>
</organism>
<dbReference type="PROSITE" id="PS50885">
    <property type="entry name" value="HAMP"/>
    <property type="match status" value="1"/>
</dbReference>
<feature type="coiled-coil region" evidence="1">
    <location>
        <begin position="640"/>
        <end position="835"/>
    </location>
</feature>
<dbReference type="Pfam" id="PF13185">
    <property type="entry name" value="GAF_2"/>
    <property type="match status" value="1"/>
</dbReference>
<feature type="transmembrane region" description="Helical" evidence="2">
    <location>
        <begin position="12"/>
        <end position="34"/>
    </location>
</feature>
<evidence type="ECO:0000256" key="1">
    <source>
        <dbReference type="SAM" id="Coils"/>
    </source>
</evidence>
<gene>
    <name evidence="4" type="ORF">D4L85_16315</name>
</gene>
<dbReference type="Gene3D" id="6.10.340.10">
    <property type="match status" value="1"/>
</dbReference>
<evidence type="ECO:0000313" key="4">
    <source>
        <dbReference type="EMBL" id="AYB32035.1"/>
    </source>
</evidence>
<protein>
    <submittedName>
        <fullName evidence="4">HAMP domain-containing protein</fullName>
    </submittedName>
</protein>
<dbReference type="InterPro" id="IPR029016">
    <property type="entry name" value="GAF-like_dom_sf"/>
</dbReference>
<keyword evidence="2" id="KW-0472">Membrane</keyword>
<evidence type="ECO:0000313" key="5">
    <source>
        <dbReference type="Proteomes" id="UP000266183"/>
    </source>
</evidence>
<dbReference type="EMBL" id="CP032382">
    <property type="protein sequence ID" value="AYB32035.1"/>
    <property type="molecule type" value="Genomic_DNA"/>
</dbReference>
<accession>A0A385SQ00</accession>
<dbReference type="InterPro" id="IPR003018">
    <property type="entry name" value="GAF"/>
</dbReference>
<feature type="domain" description="HAMP" evidence="3">
    <location>
        <begin position="217"/>
        <end position="269"/>
    </location>
</feature>
<evidence type="ECO:0000259" key="3">
    <source>
        <dbReference type="PROSITE" id="PS50885"/>
    </source>
</evidence>
<dbReference type="Proteomes" id="UP000266183">
    <property type="component" value="Chromosome"/>
</dbReference>
<sequence>MVKWKLNLSRQVSLGYLLIVLVALATSLFCFFTLRNNQKLDDRIRQIYLPTYLLQRDLYALQGDALKLSNSWIYQPDQQGKQQLQAIHTTEFPALKQGLEELLAASGDNSNDMQELLKEFEMVLSAQRELMHVLSADSVYENDFSVDKAIALLDADIKPKTKLLAGHLHAYMQAQERKMNQAQEDKENSYRFLALLLGTMVLLFICISYVAYYFSRKKILKPILRLKDTVLQMSEGKSIEEKFEIEEDEIGEMSHAIATLMKGINARAAFALQIGNGNYTCDFTLLSSEDTMGKALLDMRENLKHNAEEEQRRNWAVSGLAKFAEIIRNQTEFQKLGDAIISNIVKYTKSNQGGLFVISDEDKSDVHLRLLSCYAWDKKKHVEKTIREGQGLVGQCWVEGTSIFMTQVPHDYVTITSGLGYATPRCLVLTPLKLNDAVYGVLELASFQPYQKYELEFIEKVCETIASAISTVKIAQQTASLLKQSQLQTEVMRSQEEEMRQNMEELQTTQEEMERMMKESKGQELYMRNLIDASTDSILTFDHEYKIIHFNQVARAGYRAMDIDLGKTGTNLLQLIPAEEREMFKQLFDAGLSGEAVEITYQTQLETHFIVKHIPIKNEQGKVTAVAQFSTDVTRLMQAQEETKKMLRGSQAQAEELRAQEEELRSTMEAEAQRNKDLERAGSQMEAQKQMMLKVIEKLKEKEKEALSQEEELRAQQEELRQNMEELEATLDLEAKRGKEAERANAQLEAQKLMMIKHIEKFKQKELKSQEQAEELRTQEEELRATVEAEAERIKVLERTNSQAEAQKQMMIESLEKLKKRENELLTELELKEKAIANLRTISDN</sequence>
<dbReference type="InterPro" id="IPR035965">
    <property type="entry name" value="PAS-like_dom_sf"/>
</dbReference>
<dbReference type="OrthoDB" id="1109395at2"/>
<dbReference type="KEGG" id="chk:D4L85_16315"/>
<dbReference type="PANTHER" id="PTHR14383">
    <property type="entry name" value="SWAP-70 RECOMBINASE"/>
    <property type="match status" value="1"/>
</dbReference>
<dbReference type="InterPro" id="IPR003660">
    <property type="entry name" value="HAMP_dom"/>
</dbReference>